<dbReference type="STRING" id="1382522.W6MU95"/>
<dbReference type="GeneID" id="34522384"/>
<dbReference type="Proteomes" id="UP000019384">
    <property type="component" value="Unassembled WGS sequence"/>
</dbReference>
<dbReference type="InterPro" id="IPR002828">
    <property type="entry name" value="SurE-like_Pase/nucleotidase"/>
</dbReference>
<reference evidence="7" key="2">
    <citation type="submission" date="2014-02" db="EMBL/GenBank/DDBJ databases">
        <title>Complete DNA sequence of /Kuraishia capsulata/ illustrates novel genomic features among budding yeasts (/Saccharomycotina/).</title>
        <authorList>
            <person name="Morales L."/>
            <person name="Noel B."/>
            <person name="Porcel B."/>
            <person name="Marcet-Houben M."/>
            <person name="Hullo M-F."/>
            <person name="Sacerdot C."/>
            <person name="Tekaia F."/>
            <person name="Leh-Louis V."/>
            <person name="Despons L."/>
            <person name="Khanna V."/>
            <person name="Aury J-M."/>
            <person name="Barbe V."/>
            <person name="Couloux A."/>
            <person name="Labadie K."/>
            <person name="Pelletier E."/>
            <person name="Souciet J-L."/>
            <person name="Boekhout T."/>
            <person name="Gabaldon T."/>
            <person name="Wincker P."/>
            <person name="Dujon B."/>
        </authorList>
    </citation>
    <scope>NUCLEOTIDE SEQUENCE</scope>
    <source>
        <strain evidence="7">CBS 1993</strain>
    </source>
</reference>
<feature type="chain" id="PRO_5004880497" description="Survival protein SurE-like phosphatase/nucleotidase domain-containing protein" evidence="5">
    <location>
        <begin position="18"/>
        <end position="392"/>
    </location>
</feature>
<protein>
    <recommendedName>
        <fullName evidence="6">Survival protein SurE-like phosphatase/nucleotidase domain-containing protein</fullName>
    </recommendedName>
</protein>
<dbReference type="GO" id="GO:0008252">
    <property type="term" value="F:nucleotidase activity"/>
    <property type="evidence" value="ECO:0007669"/>
    <property type="project" value="InterPro"/>
</dbReference>
<feature type="domain" description="Survival protein SurE-like phosphatase/nucleotidase" evidence="6">
    <location>
        <begin position="20"/>
        <end position="192"/>
    </location>
</feature>
<comment type="similarity">
    <text evidence="1">Belongs to the SurE nucleotidase family.</text>
</comment>
<gene>
    <name evidence="7" type="ORF">KUCA_T00004993001</name>
</gene>
<dbReference type="EMBL" id="HG793130">
    <property type="protein sequence ID" value="CDK29007.1"/>
    <property type="molecule type" value="Genomic_DNA"/>
</dbReference>
<keyword evidence="2" id="KW-0479">Metal-binding</keyword>
<keyword evidence="5" id="KW-0732">Signal</keyword>
<dbReference type="Gene3D" id="3.40.1210.10">
    <property type="entry name" value="Survival protein SurE-like phosphatase/nucleotidase"/>
    <property type="match status" value="1"/>
</dbReference>
<evidence type="ECO:0000313" key="8">
    <source>
        <dbReference type="Proteomes" id="UP000019384"/>
    </source>
</evidence>
<dbReference type="PANTHER" id="PTHR30457:SF0">
    <property type="entry name" value="PHOSPHATASE, PUTATIVE (AFU_ORTHOLOGUE AFUA_4G01070)-RELATED"/>
    <property type="match status" value="1"/>
</dbReference>
<dbReference type="RefSeq" id="XP_022460996.1">
    <property type="nucleotide sequence ID" value="XM_022606134.1"/>
</dbReference>
<dbReference type="OrthoDB" id="4018688at2759"/>
<organism evidence="7 8">
    <name type="scientific">Kuraishia capsulata CBS 1993</name>
    <dbReference type="NCBI Taxonomy" id="1382522"/>
    <lineage>
        <taxon>Eukaryota</taxon>
        <taxon>Fungi</taxon>
        <taxon>Dikarya</taxon>
        <taxon>Ascomycota</taxon>
        <taxon>Saccharomycotina</taxon>
        <taxon>Pichiomycetes</taxon>
        <taxon>Pichiales</taxon>
        <taxon>Pichiaceae</taxon>
        <taxon>Kuraishia</taxon>
    </lineage>
</organism>
<sequence>MRCPLLLLAFALVPITALNILLTSEDSWVSENVRVLHETLSQFHKVIMVAPLSDVSSLAGAMYVNENPVLDSDDDAEFGYAVKAGDAVFGRDPSNDDIWYVDASTVGSVVIGLDHIIPHHYNNVSIDLVVAGPKEGSTIGPLEQLQSGVFAAMRFCSLRNIPAIAISTLDDIHRFYDGSSEEETVSALQRKENDSSAKIVAQKTVQLVDKLMNHSLDKAMYGTHQSFTTSKSKYIDQSGSKFHEEDCEHDRADSQNTTPRLLPEGMGLSVNFPMCGSQSQMRCRDPTFVHSRSVGSYSLTPTAEYIDGKLQISGVYQINEWNDYKAFADLPSDRSLSESCSISVTPINSMGVDAKFPELAEILNYETSVEFGQLIVQNEKSLLVELLNRLGH</sequence>
<evidence type="ECO:0000256" key="5">
    <source>
        <dbReference type="SAM" id="SignalP"/>
    </source>
</evidence>
<accession>W6MU95</accession>
<evidence type="ECO:0000259" key="6">
    <source>
        <dbReference type="Pfam" id="PF01975"/>
    </source>
</evidence>
<evidence type="ECO:0000313" key="7">
    <source>
        <dbReference type="EMBL" id="CDK29007.1"/>
    </source>
</evidence>
<dbReference type="GO" id="GO:0046872">
    <property type="term" value="F:metal ion binding"/>
    <property type="evidence" value="ECO:0007669"/>
    <property type="project" value="UniProtKB-KW"/>
</dbReference>
<name>W6MU95_9ASCO</name>
<feature type="compositionally biased region" description="Basic and acidic residues" evidence="4">
    <location>
        <begin position="241"/>
        <end position="253"/>
    </location>
</feature>
<dbReference type="SUPFAM" id="SSF64167">
    <property type="entry name" value="SurE-like"/>
    <property type="match status" value="1"/>
</dbReference>
<dbReference type="InterPro" id="IPR030048">
    <property type="entry name" value="SurE"/>
</dbReference>
<evidence type="ECO:0000256" key="4">
    <source>
        <dbReference type="SAM" id="MobiDB-lite"/>
    </source>
</evidence>
<proteinExistence type="inferred from homology"/>
<evidence type="ECO:0000256" key="3">
    <source>
        <dbReference type="ARBA" id="ARBA00022801"/>
    </source>
</evidence>
<evidence type="ECO:0000256" key="2">
    <source>
        <dbReference type="ARBA" id="ARBA00022723"/>
    </source>
</evidence>
<dbReference type="HOGENOM" id="CLU_704116_0_0_1"/>
<feature type="region of interest" description="Disordered" evidence="4">
    <location>
        <begin position="240"/>
        <end position="262"/>
    </location>
</feature>
<keyword evidence="8" id="KW-1185">Reference proteome</keyword>
<evidence type="ECO:0000256" key="1">
    <source>
        <dbReference type="ARBA" id="ARBA00011062"/>
    </source>
</evidence>
<dbReference type="InterPro" id="IPR036523">
    <property type="entry name" value="SurE-like_sf"/>
</dbReference>
<dbReference type="Pfam" id="PF01975">
    <property type="entry name" value="SurE"/>
    <property type="match status" value="1"/>
</dbReference>
<dbReference type="AlphaFoldDB" id="W6MU95"/>
<dbReference type="PANTHER" id="PTHR30457">
    <property type="entry name" value="5'-NUCLEOTIDASE SURE"/>
    <property type="match status" value="1"/>
</dbReference>
<keyword evidence="3" id="KW-0378">Hydrolase</keyword>
<reference evidence="7" key="1">
    <citation type="submission" date="2013-12" db="EMBL/GenBank/DDBJ databases">
        <authorList>
            <person name="Genoscope - CEA"/>
        </authorList>
    </citation>
    <scope>NUCLEOTIDE SEQUENCE</scope>
    <source>
        <strain evidence="7">CBS 1993</strain>
    </source>
</reference>
<feature type="signal peptide" evidence="5">
    <location>
        <begin position="1"/>
        <end position="17"/>
    </location>
</feature>